<dbReference type="AlphaFoldDB" id="A0A8S0W0G0"/>
<reference evidence="2 3" key="1">
    <citation type="submission" date="2020-01" db="EMBL/GenBank/DDBJ databases">
        <authorList>
            <person name="Gupta K D."/>
        </authorList>
    </citation>
    <scope>NUCLEOTIDE SEQUENCE [LARGE SCALE GENOMIC DNA]</scope>
</reference>
<evidence type="ECO:0000313" key="3">
    <source>
        <dbReference type="Proteomes" id="UP000467700"/>
    </source>
</evidence>
<dbReference type="EMBL" id="CACVBS010000086">
    <property type="protein sequence ID" value="CAA7270184.1"/>
    <property type="molecule type" value="Genomic_DNA"/>
</dbReference>
<proteinExistence type="predicted"/>
<keyword evidence="3" id="KW-1185">Reference proteome</keyword>
<feature type="region of interest" description="Disordered" evidence="1">
    <location>
        <begin position="89"/>
        <end position="165"/>
    </location>
</feature>
<feature type="compositionally biased region" description="Low complexity" evidence="1">
    <location>
        <begin position="148"/>
        <end position="165"/>
    </location>
</feature>
<feature type="region of interest" description="Disordered" evidence="1">
    <location>
        <begin position="180"/>
        <end position="207"/>
    </location>
</feature>
<name>A0A8S0W0G0_CYCAE</name>
<feature type="compositionally biased region" description="Basic and acidic residues" evidence="1">
    <location>
        <begin position="104"/>
        <end position="118"/>
    </location>
</feature>
<protein>
    <submittedName>
        <fullName evidence="2">Uncharacterized protein</fullName>
    </submittedName>
</protein>
<feature type="compositionally biased region" description="Basic and acidic residues" evidence="1">
    <location>
        <begin position="129"/>
        <end position="144"/>
    </location>
</feature>
<organism evidence="2 3">
    <name type="scientific">Cyclocybe aegerita</name>
    <name type="common">Black poplar mushroom</name>
    <name type="synonym">Agrocybe aegerita</name>
    <dbReference type="NCBI Taxonomy" id="1973307"/>
    <lineage>
        <taxon>Eukaryota</taxon>
        <taxon>Fungi</taxon>
        <taxon>Dikarya</taxon>
        <taxon>Basidiomycota</taxon>
        <taxon>Agaricomycotina</taxon>
        <taxon>Agaricomycetes</taxon>
        <taxon>Agaricomycetidae</taxon>
        <taxon>Agaricales</taxon>
        <taxon>Agaricineae</taxon>
        <taxon>Bolbitiaceae</taxon>
        <taxon>Cyclocybe</taxon>
    </lineage>
</organism>
<gene>
    <name evidence="2" type="ORF">AAE3_LOCUS12388</name>
</gene>
<sequence>MVQPSLIIVSTPIPSAQHLSGRPSSPENMTKEPAHITDDVASRLDPAVRPSPLVGMWAGFQPLRVSSIDTRSPLQPRYRPHCVLFTLPLLSPHPSPPQGWRRRQQGDDEHGNRAEDRARKRMVTGQGNKDGDRPRTGQEKDGVRKAMPSRPLALSPSRPLALSTSLPSLPPALSALSALSLSTSPTPPPQQGCGCHSSSHQSPADVRCSPRPLLIPSLSSSLPTHISPSHPPFFALFPTHGSTAARWRNDKFKSSNSSTLGVRNKCKCRHGAGASTVGKK</sequence>
<feature type="compositionally biased region" description="Polar residues" evidence="1">
    <location>
        <begin position="13"/>
        <end position="28"/>
    </location>
</feature>
<dbReference type="Proteomes" id="UP000467700">
    <property type="component" value="Unassembled WGS sequence"/>
</dbReference>
<evidence type="ECO:0000256" key="1">
    <source>
        <dbReference type="SAM" id="MobiDB-lite"/>
    </source>
</evidence>
<accession>A0A8S0W0G0</accession>
<evidence type="ECO:0000313" key="2">
    <source>
        <dbReference type="EMBL" id="CAA7270184.1"/>
    </source>
</evidence>
<comment type="caution">
    <text evidence="2">The sequence shown here is derived from an EMBL/GenBank/DDBJ whole genome shotgun (WGS) entry which is preliminary data.</text>
</comment>
<feature type="region of interest" description="Disordered" evidence="1">
    <location>
        <begin position="13"/>
        <end position="32"/>
    </location>
</feature>